<evidence type="ECO:0000256" key="1">
    <source>
        <dbReference type="ARBA" id="ARBA00005947"/>
    </source>
</evidence>
<organism evidence="3 4">
    <name type="scientific">Alcaligenes endophyticus</name>
    <dbReference type="NCBI Taxonomy" id="1929088"/>
    <lineage>
        <taxon>Bacteria</taxon>
        <taxon>Pseudomonadati</taxon>
        <taxon>Pseudomonadota</taxon>
        <taxon>Betaproteobacteria</taxon>
        <taxon>Burkholderiales</taxon>
        <taxon>Alcaligenaceae</taxon>
        <taxon>Alcaligenes</taxon>
    </lineage>
</organism>
<dbReference type="PRINTS" id="PR01270">
    <property type="entry name" value="HDASUPER"/>
</dbReference>
<name>A0ABT8EI46_9BURK</name>
<dbReference type="PANTHER" id="PTHR10625">
    <property type="entry name" value="HISTONE DEACETYLASE HDAC1-RELATED"/>
    <property type="match status" value="1"/>
</dbReference>
<reference evidence="3" key="1">
    <citation type="submission" date="2021-11" db="EMBL/GenBank/DDBJ databases">
        <title>Draft genome sequence of Alcaligenes endophyticus type strain CCUG 75668T.</title>
        <authorList>
            <person name="Salva-Serra F."/>
            <person name="Duran R.E."/>
            <person name="Seeger M."/>
            <person name="Moore E.R.B."/>
            <person name="Jaen-Luchoro D."/>
        </authorList>
    </citation>
    <scope>NUCLEOTIDE SEQUENCE</scope>
    <source>
        <strain evidence="3">CCUG 75668</strain>
    </source>
</reference>
<dbReference type="Pfam" id="PF00850">
    <property type="entry name" value="Hist_deacetyl"/>
    <property type="match status" value="1"/>
</dbReference>
<dbReference type="InterPro" id="IPR037138">
    <property type="entry name" value="His_deacetylse_dom_sf"/>
</dbReference>
<dbReference type="Proteomes" id="UP001168613">
    <property type="component" value="Unassembled WGS sequence"/>
</dbReference>
<dbReference type="PANTHER" id="PTHR10625:SF10">
    <property type="entry name" value="HISTONE DEACETYLASE HDAC1"/>
    <property type="match status" value="1"/>
</dbReference>
<evidence type="ECO:0000259" key="2">
    <source>
        <dbReference type="Pfam" id="PF00850"/>
    </source>
</evidence>
<evidence type="ECO:0000313" key="4">
    <source>
        <dbReference type="Proteomes" id="UP001168613"/>
    </source>
</evidence>
<comment type="caution">
    <text evidence="3">The sequence shown here is derived from an EMBL/GenBank/DDBJ whole genome shotgun (WGS) entry which is preliminary data.</text>
</comment>
<keyword evidence="4" id="KW-1185">Reference proteome</keyword>
<evidence type="ECO:0000313" key="3">
    <source>
        <dbReference type="EMBL" id="MDN4120954.1"/>
    </source>
</evidence>
<protein>
    <submittedName>
        <fullName evidence="3">Histone deacetylase family protein</fullName>
    </submittedName>
</protein>
<dbReference type="SUPFAM" id="SSF52768">
    <property type="entry name" value="Arginase/deacetylase"/>
    <property type="match status" value="1"/>
</dbReference>
<dbReference type="CDD" id="cd11599">
    <property type="entry name" value="HDAC_classII_2"/>
    <property type="match status" value="1"/>
</dbReference>
<dbReference type="InterPro" id="IPR023801">
    <property type="entry name" value="His_deacetylse_dom"/>
</dbReference>
<dbReference type="InterPro" id="IPR023696">
    <property type="entry name" value="Ureohydrolase_dom_sf"/>
</dbReference>
<dbReference type="EMBL" id="JAJHNU010000001">
    <property type="protein sequence ID" value="MDN4120954.1"/>
    <property type="molecule type" value="Genomic_DNA"/>
</dbReference>
<proteinExistence type="inferred from homology"/>
<sequence>METLYITHPACHLHEMGTWHPESPHRLDAINDQLLASGLESYLHPQQARSATRDDVLRVHTPEHLNYLHANLPQQGHFSVDPDTLMNPYTLDAAYHAAGAGLDAVDALLQEGERRQAFCAVRPPGHHATRDRAMGFCFFNNIAIAAAYALEKYALKRVLIIDFDVHHGNGTEDIFADDERVLMCSFFQHPFFPGSYQQPQPKNMVNIPVEAYCKADHVLERFETLCIPRIAAFQPELVFFSAGFDAHSEDDMGQLSLLEADYAALTRMVMQTCASSAHGRVISMLEGGYDLSSLGRSVVAHIRAMSGV</sequence>
<dbReference type="InterPro" id="IPR000286">
    <property type="entry name" value="HDACs"/>
</dbReference>
<feature type="domain" description="Histone deacetylase" evidence="2">
    <location>
        <begin position="20"/>
        <end position="305"/>
    </location>
</feature>
<gene>
    <name evidence="3" type="ORF">LMS43_06615</name>
</gene>
<comment type="similarity">
    <text evidence="1">Belongs to the histone deacetylase family.</text>
</comment>
<dbReference type="RefSeq" id="WP_266125117.1">
    <property type="nucleotide sequence ID" value="NZ_JAJHNU010000001.1"/>
</dbReference>
<accession>A0ABT8EI46</accession>
<dbReference type="Gene3D" id="3.40.800.20">
    <property type="entry name" value="Histone deacetylase domain"/>
    <property type="match status" value="1"/>
</dbReference>